<evidence type="ECO:0000259" key="2">
    <source>
        <dbReference type="PROSITE" id="PS51650"/>
    </source>
</evidence>
<feature type="non-terminal residue" evidence="3">
    <location>
        <position position="1"/>
    </location>
</feature>
<dbReference type="PANTHER" id="PTHR23317">
    <property type="entry name" value="DEDICATOR OF CYTOKINESIS DOCK"/>
    <property type="match status" value="1"/>
</dbReference>
<dbReference type="InterPro" id="IPR027007">
    <property type="entry name" value="C2_DOCK-type_domain"/>
</dbReference>
<comment type="caution">
    <text evidence="3">The sequence shown here is derived from an EMBL/GenBank/DDBJ whole genome shotgun (WGS) entry which is preliminary data.</text>
</comment>
<reference evidence="3 4" key="1">
    <citation type="submission" date="2021-06" db="EMBL/GenBank/DDBJ databases">
        <authorList>
            <person name="Palmer J.M."/>
        </authorList>
    </citation>
    <scope>NUCLEOTIDE SEQUENCE [LARGE SCALE GENOMIC DNA]</scope>
    <source>
        <strain evidence="3 4">GA_2019</strain>
        <tissue evidence="3">Muscle</tissue>
    </source>
</reference>
<sequence>CIKLDMSPVHDTPQACLSTELIPLIPVAEKNIRPIKEVLEFPSSEVYVPHNIYRSPDFYEEVKLSLPARLTERHHLLFTFYHISCQQKQNQKPLVLFLHRVLDKLFTLIMQPMVIAGQTGPAGSVPSSDSRYMTIGPATAARVGSMLLQSRIRSSSNPDIPAQQASDEDAEITGILSATMSAKNVSMPTLISMRLEFLRILCSHEHYLNLSLFFSSPASAPASPCPSISSQSSGSYQEQLRILALFDLSQEFKQQHYLTGLLLTELSAALDMESEGYGGTLSNYSHLLCTAFVLFNSKPAFCVFFKR</sequence>
<dbReference type="InterPro" id="IPR026791">
    <property type="entry name" value="DOCK"/>
</dbReference>
<gene>
    <name evidence="3" type="ORF">GOODEAATRI_016304</name>
</gene>
<keyword evidence="4" id="KW-1185">Reference proteome</keyword>
<dbReference type="Proteomes" id="UP001476798">
    <property type="component" value="Unassembled WGS sequence"/>
</dbReference>
<dbReference type="InterPro" id="IPR035892">
    <property type="entry name" value="C2_domain_sf"/>
</dbReference>
<dbReference type="PANTHER" id="PTHR23317:SF74">
    <property type="entry name" value="DEDICATOR OF CYTOKINESIS PROTEIN 8"/>
    <property type="match status" value="1"/>
</dbReference>
<evidence type="ECO:0000313" key="4">
    <source>
        <dbReference type="Proteomes" id="UP001476798"/>
    </source>
</evidence>
<dbReference type="Gene3D" id="2.60.40.150">
    <property type="entry name" value="C2 domain"/>
    <property type="match status" value="1"/>
</dbReference>
<evidence type="ECO:0000256" key="1">
    <source>
        <dbReference type="PROSITE-ProRule" id="PRU00983"/>
    </source>
</evidence>
<dbReference type="PROSITE" id="PS51650">
    <property type="entry name" value="C2_DOCK"/>
    <property type="match status" value="1"/>
</dbReference>
<organism evidence="3 4">
    <name type="scientific">Goodea atripinnis</name>
    <dbReference type="NCBI Taxonomy" id="208336"/>
    <lineage>
        <taxon>Eukaryota</taxon>
        <taxon>Metazoa</taxon>
        <taxon>Chordata</taxon>
        <taxon>Craniata</taxon>
        <taxon>Vertebrata</taxon>
        <taxon>Euteleostomi</taxon>
        <taxon>Actinopterygii</taxon>
        <taxon>Neopterygii</taxon>
        <taxon>Teleostei</taxon>
        <taxon>Neoteleostei</taxon>
        <taxon>Acanthomorphata</taxon>
        <taxon>Ovalentaria</taxon>
        <taxon>Atherinomorphae</taxon>
        <taxon>Cyprinodontiformes</taxon>
        <taxon>Goodeidae</taxon>
        <taxon>Goodea</taxon>
    </lineage>
</organism>
<feature type="domain" description="C2 DOCK-type" evidence="2">
    <location>
        <begin position="1"/>
        <end position="155"/>
    </location>
</feature>
<protein>
    <recommendedName>
        <fullName evidence="2">C2 DOCK-type domain-containing protein</fullName>
    </recommendedName>
</protein>
<accession>A0ABV0PP20</accession>
<name>A0ABV0PP20_9TELE</name>
<dbReference type="Pfam" id="PF14429">
    <property type="entry name" value="DOCK-C2"/>
    <property type="match status" value="1"/>
</dbReference>
<dbReference type="EMBL" id="JAHRIO010081215">
    <property type="protein sequence ID" value="MEQ2185250.1"/>
    <property type="molecule type" value="Genomic_DNA"/>
</dbReference>
<proteinExistence type="inferred from homology"/>
<comment type="similarity">
    <text evidence="1">Belongs to the DOCK family.</text>
</comment>
<evidence type="ECO:0000313" key="3">
    <source>
        <dbReference type="EMBL" id="MEQ2185250.1"/>
    </source>
</evidence>